<dbReference type="InterPro" id="IPR007348">
    <property type="entry name" value="CopC_dom"/>
</dbReference>
<dbReference type="SUPFAM" id="SSF81296">
    <property type="entry name" value="E set domains"/>
    <property type="match status" value="1"/>
</dbReference>
<feature type="domain" description="CopC" evidence="11">
    <location>
        <begin position="28"/>
        <end position="120"/>
    </location>
</feature>
<dbReference type="InterPro" id="IPR032694">
    <property type="entry name" value="CopC/D"/>
</dbReference>
<dbReference type="GO" id="GO:0046688">
    <property type="term" value="P:response to copper ion"/>
    <property type="evidence" value="ECO:0007669"/>
    <property type="project" value="InterPro"/>
</dbReference>
<evidence type="ECO:0000256" key="1">
    <source>
        <dbReference type="ARBA" id="ARBA00004651"/>
    </source>
</evidence>
<evidence type="ECO:0000256" key="8">
    <source>
        <dbReference type="ARBA" id="ARBA00023136"/>
    </source>
</evidence>
<evidence type="ECO:0000256" key="5">
    <source>
        <dbReference type="ARBA" id="ARBA00022729"/>
    </source>
</evidence>
<feature type="transmembrane region" description="Helical" evidence="9">
    <location>
        <begin position="150"/>
        <end position="169"/>
    </location>
</feature>
<keyword evidence="4" id="KW-0479">Metal-binding</keyword>
<evidence type="ECO:0000259" key="11">
    <source>
        <dbReference type="Pfam" id="PF04234"/>
    </source>
</evidence>
<keyword evidence="6 9" id="KW-1133">Transmembrane helix</keyword>
<dbReference type="AlphaFoldDB" id="A0A938Y3G2"/>
<evidence type="ECO:0000256" key="3">
    <source>
        <dbReference type="ARBA" id="ARBA00022692"/>
    </source>
</evidence>
<dbReference type="GO" id="GO:0042597">
    <property type="term" value="C:periplasmic space"/>
    <property type="evidence" value="ECO:0007669"/>
    <property type="project" value="InterPro"/>
</dbReference>
<feature type="domain" description="Copper resistance protein D" evidence="12">
    <location>
        <begin position="325"/>
        <end position="430"/>
    </location>
</feature>
<keyword evidence="8 9" id="KW-0472">Membrane</keyword>
<dbReference type="Pfam" id="PF05425">
    <property type="entry name" value="CopD"/>
    <property type="match status" value="1"/>
</dbReference>
<dbReference type="Gene3D" id="2.60.40.1220">
    <property type="match status" value="1"/>
</dbReference>
<dbReference type="GO" id="GO:0006825">
    <property type="term" value="P:copper ion transport"/>
    <property type="evidence" value="ECO:0007669"/>
    <property type="project" value="InterPro"/>
</dbReference>
<feature type="transmembrane region" description="Helical" evidence="9">
    <location>
        <begin position="330"/>
        <end position="352"/>
    </location>
</feature>
<evidence type="ECO:0000259" key="12">
    <source>
        <dbReference type="Pfam" id="PF05425"/>
    </source>
</evidence>
<proteinExistence type="predicted"/>
<feature type="transmembrane region" description="Helical" evidence="9">
    <location>
        <begin position="256"/>
        <end position="276"/>
    </location>
</feature>
<organism evidence="13 14">
    <name type="scientific">Nocardioides faecalis</name>
    <dbReference type="NCBI Taxonomy" id="2803858"/>
    <lineage>
        <taxon>Bacteria</taxon>
        <taxon>Bacillati</taxon>
        <taxon>Actinomycetota</taxon>
        <taxon>Actinomycetes</taxon>
        <taxon>Propionibacteriales</taxon>
        <taxon>Nocardioidaceae</taxon>
        <taxon>Nocardioides</taxon>
    </lineage>
</organism>
<evidence type="ECO:0000256" key="2">
    <source>
        <dbReference type="ARBA" id="ARBA00022475"/>
    </source>
</evidence>
<dbReference type="InterPro" id="IPR008457">
    <property type="entry name" value="Cu-R_CopD_dom"/>
</dbReference>
<gene>
    <name evidence="13" type="ORF">JK386_05185</name>
</gene>
<keyword evidence="14" id="KW-1185">Reference proteome</keyword>
<dbReference type="Pfam" id="PF04234">
    <property type="entry name" value="CopC"/>
    <property type="match status" value="1"/>
</dbReference>
<feature type="transmembrane region" description="Helical" evidence="9">
    <location>
        <begin position="231"/>
        <end position="249"/>
    </location>
</feature>
<comment type="caution">
    <text evidence="13">The sequence shown here is derived from an EMBL/GenBank/DDBJ whole genome shotgun (WGS) entry which is preliminary data.</text>
</comment>
<evidence type="ECO:0000256" key="7">
    <source>
        <dbReference type="ARBA" id="ARBA00023008"/>
    </source>
</evidence>
<evidence type="ECO:0000313" key="13">
    <source>
        <dbReference type="EMBL" id="MBM9459288.1"/>
    </source>
</evidence>
<evidence type="ECO:0000256" key="10">
    <source>
        <dbReference type="SAM" id="SignalP"/>
    </source>
</evidence>
<dbReference type="Proteomes" id="UP000663791">
    <property type="component" value="Unassembled WGS sequence"/>
</dbReference>
<feature type="transmembrane region" description="Helical" evidence="9">
    <location>
        <begin position="181"/>
        <end position="203"/>
    </location>
</feature>
<dbReference type="PANTHER" id="PTHR34820">
    <property type="entry name" value="INNER MEMBRANE PROTEIN YEBZ"/>
    <property type="match status" value="1"/>
</dbReference>
<evidence type="ECO:0000256" key="6">
    <source>
        <dbReference type="ARBA" id="ARBA00022989"/>
    </source>
</evidence>
<comment type="subcellular location">
    <subcellularLocation>
        <location evidence="1">Cell membrane</location>
        <topology evidence="1">Multi-pass membrane protein</topology>
    </subcellularLocation>
</comment>
<dbReference type="PANTHER" id="PTHR34820:SF4">
    <property type="entry name" value="INNER MEMBRANE PROTEIN YEBZ"/>
    <property type="match status" value="1"/>
</dbReference>
<dbReference type="EMBL" id="JAERTX010000004">
    <property type="protein sequence ID" value="MBM9459288.1"/>
    <property type="molecule type" value="Genomic_DNA"/>
</dbReference>
<dbReference type="RefSeq" id="WP_205290596.1">
    <property type="nucleotide sequence ID" value="NZ_CP074406.1"/>
</dbReference>
<feature type="signal peptide" evidence="10">
    <location>
        <begin position="1"/>
        <end position="27"/>
    </location>
</feature>
<evidence type="ECO:0000256" key="4">
    <source>
        <dbReference type="ARBA" id="ARBA00022723"/>
    </source>
</evidence>
<protein>
    <submittedName>
        <fullName evidence="13">Copper resistance protein CopC</fullName>
    </submittedName>
</protein>
<feature type="transmembrane region" description="Helical" evidence="9">
    <location>
        <begin position="364"/>
        <end position="384"/>
    </location>
</feature>
<accession>A0A938Y3G2</accession>
<keyword evidence="2" id="KW-1003">Cell membrane</keyword>
<dbReference type="InterPro" id="IPR014755">
    <property type="entry name" value="Cu-Rt/internalin_Ig-like"/>
</dbReference>
<evidence type="ECO:0000256" key="9">
    <source>
        <dbReference type="SAM" id="Phobius"/>
    </source>
</evidence>
<dbReference type="InterPro" id="IPR014756">
    <property type="entry name" value="Ig_E-set"/>
</dbReference>
<feature type="chain" id="PRO_5036798880" evidence="10">
    <location>
        <begin position="28"/>
        <end position="552"/>
    </location>
</feature>
<evidence type="ECO:0000313" key="14">
    <source>
        <dbReference type="Proteomes" id="UP000663791"/>
    </source>
</evidence>
<dbReference type="GO" id="GO:0005507">
    <property type="term" value="F:copper ion binding"/>
    <property type="evidence" value="ECO:0007669"/>
    <property type="project" value="InterPro"/>
</dbReference>
<reference evidence="13" key="1">
    <citation type="submission" date="2021-01" db="EMBL/GenBank/DDBJ databases">
        <title>Novel species in genus Nocardioides.</title>
        <authorList>
            <person name="Zhang G."/>
        </authorList>
    </citation>
    <scope>NUCLEOTIDE SEQUENCE</scope>
    <source>
        <strain evidence="13">Zg-536</strain>
    </source>
</reference>
<dbReference type="GO" id="GO:0005886">
    <property type="term" value="C:plasma membrane"/>
    <property type="evidence" value="ECO:0007669"/>
    <property type="project" value="UniProtKB-SubCell"/>
</dbReference>
<keyword evidence="7" id="KW-0186">Copper</keyword>
<name>A0A938Y3G2_9ACTN</name>
<keyword evidence="3 9" id="KW-0812">Transmembrane</keyword>
<feature type="transmembrane region" description="Helical" evidence="9">
    <location>
        <begin position="296"/>
        <end position="318"/>
    </location>
</feature>
<sequence length="552" mass="56116">MKRVPALLLAVSMALLVLLGTAGPASAHASLVSSDPADGAILPAAPEEVTFTFDEPVRLVPGGLLVFDAAGTQLTVSATTRGVRLTAGLPQSLAEGSYVVTWRVVSADGHPIAGSLTFHVGAPSATLAEPDLGDAESGGVSRSQALVHGVNYIALLLAGGLLVFLGWTLRGVRLDPRRRTLLVRLLLGAAGVATASAALAVPLSGAYQRGAGLAGVLETASLDPGLVGDDLTVLVLQAAGMAAAAWAVLRGRGAFGGVGLTTGLLAALAVWSPALVGHTRAYEPAALLVLTDALHLSAAAVWLGGLVGLALCLPALVGRPREAAAVLTRFGSLAAVLLAVLALSGLLLGWRILGSLPLLLEQAYGRLLLVKVALVLLVVIAAAWNRYRLVPRVAGDVGHDHQRRAAGLVRRTVVAESALLLAVLGVTGFLTTEPPAGSVPATAGTADTGVASGATSDDLRVLAVLDAREGLQRRLIVQVQDATGEPVDAYDAPALTLRSGDVDLGRVPLTATGAGTYTADVVFPRGGTWTAQVAVRTDEFTSPVTTLEVVVD</sequence>
<keyword evidence="5 10" id="KW-0732">Signal</keyword>